<gene>
    <name evidence="1" type="ORF">R6G80_00955</name>
</gene>
<dbReference type="Proteomes" id="UP001281731">
    <property type="component" value="Unassembled WGS sequence"/>
</dbReference>
<reference evidence="1" key="1">
    <citation type="submission" date="2023-10" db="EMBL/GenBank/DDBJ databases">
        <title>Whole Genome based description of the genera Actinobaculum and Actinotignum reveals a complex phylogenetic relationship within the species included in the genus Actinotignum.</title>
        <authorList>
            <person name="Jensen C.S."/>
            <person name="Dargis R."/>
            <person name="Kemp M."/>
            <person name="Christensen J.J."/>
        </authorList>
    </citation>
    <scope>NUCLEOTIDE SEQUENCE</scope>
    <source>
        <strain evidence="1">SLA_B511</strain>
    </source>
</reference>
<evidence type="ECO:0000313" key="2">
    <source>
        <dbReference type="Proteomes" id="UP001281731"/>
    </source>
</evidence>
<dbReference type="EMBL" id="JAWNGC010000001">
    <property type="protein sequence ID" value="MDY5154299.1"/>
    <property type="molecule type" value="Genomic_DNA"/>
</dbReference>
<organism evidence="1 2">
    <name type="scientific">Actinotignum urinale</name>
    <dbReference type="NCBI Taxonomy" id="190146"/>
    <lineage>
        <taxon>Bacteria</taxon>
        <taxon>Bacillati</taxon>
        <taxon>Actinomycetota</taxon>
        <taxon>Actinomycetes</taxon>
        <taxon>Actinomycetales</taxon>
        <taxon>Actinomycetaceae</taxon>
        <taxon>Actinotignum</taxon>
    </lineage>
</organism>
<evidence type="ECO:0000313" key="1">
    <source>
        <dbReference type="EMBL" id="MDY5154299.1"/>
    </source>
</evidence>
<protein>
    <submittedName>
        <fullName evidence="1">Uncharacterized protein</fullName>
    </submittedName>
</protein>
<name>A0AAW9HRM3_9ACTO</name>
<comment type="caution">
    <text evidence="1">The sequence shown here is derived from an EMBL/GenBank/DDBJ whole genome shotgun (WGS) entry which is preliminary data.</text>
</comment>
<proteinExistence type="predicted"/>
<dbReference type="AlphaFoldDB" id="A0AAW9HRM3"/>
<dbReference type="RefSeq" id="WP_320756205.1">
    <property type="nucleotide sequence ID" value="NZ_JAWNGC010000001.1"/>
</dbReference>
<accession>A0AAW9HRM3</accession>
<sequence length="170" mass="18925">MTTKPTKRTLLATCCEQAEKTGINPTAPITPQGMNEILNYLDLANLVVNKPAMPEAWTVAITAWCENHGRPPITFQNAMAAAIEISADENPPSFMKPTDLCKSLNRLYRNNLKKALGTHRHIPIPDELAGHTPREELAYRNTWVRVARITGNPQQAHAEALKKLEIKPLI</sequence>